<accession>A0A517SIA8</accession>
<proteinExistence type="predicted"/>
<protein>
    <recommendedName>
        <fullName evidence="3">Transposase IS4-like domain-containing protein</fullName>
    </recommendedName>
</protein>
<sequence length="68" mass="7480">MLKSVLLKGKVVVADAMFYQRDVCQQILNSGGDYLVTLKDNQPAVKRDVEIAFAEPRGFSPLRPEAAA</sequence>
<name>A0A517SIA8_9PLAN</name>
<dbReference type="EMBL" id="CP036271">
    <property type="protein sequence ID" value="QDT55861.1"/>
    <property type="molecule type" value="Genomic_DNA"/>
</dbReference>
<evidence type="ECO:0000313" key="1">
    <source>
        <dbReference type="EMBL" id="QDT55861.1"/>
    </source>
</evidence>
<dbReference type="Proteomes" id="UP000315700">
    <property type="component" value="Chromosome"/>
</dbReference>
<evidence type="ECO:0000313" key="2">
    <source>
        <dbReference type="Proteomes" id="UP000315700"/>
    </source>
</evidence>
<dbReference type="AlphaFoldDB" id="A0A517SIA8"/>
<reference evidence="1 2" key="1">
    <citation type="submission" date="2019-02" db="EMBL/GenBank/DDBJ databases">
        <title>Deep-cultivation of Planctomycetes and their phenomic and genomic characterization uncovers novel biology.</title>
        <authorList>
            <person name="Wiegand S."/>
            <person name="Jogler M."/>
            <person name="Boedeker C."/>
            <person name="Pinto D."/>
            <person name="Vollmers J."/>
            <person name="Rivas-Marin E."/>
            <person name="Kohn T."/>
            <person name="Peeters S.H."/>
            <person name="Heuer A."/>
            <person name="Rast P."/>
            <person name="Oberbeckmann S."/>
            <person name="Bunk B."/>
            <person name="Jeske O."/>
            <person name="Meyerdierks A."/>
            <person name="Storesund J.E."/>
            <person name="Kallscheuer N."/>
            <person name="Luecker S."/>
            <person name="Lage O.M."/>
            <person name="Pohl T."/>
            <person name="Merkel B.J."/>
            <person name="Hornburger P."/>
            <person name="Mueller R.-W."/>
            <person name="Bruemmer F."/>
            <person name="Labrenz M."/>
            <person name="Spormann A.M."/>
            <person name="Op den Camp H."/>
            <person name="Overmann J."/>
            <person name="Amann R."/>
            <person name="Jetten M.S.M."/>
            <person name="Mascher T."/>
            <person name="Medema M.H."/>
            <person name="Devos D.P."/>
            <person name="Kaster A.-K."/>
            <person name="Ovreas L."/>
            <person name="Rohde M."/>
            <person name="Galperin M.Y."/>
            <person name="Jogler C."/>
        </authorList>
    </citation>
    <scope>NUCLEOTIDE SEQUENCE [LARGE SCALE GENOMIC DNA]</scope>
    <source>
        <strain evidence="1 2">Pan44</strain>
    </source>
</reference>
<dbReference type="KEGG" id="ccos:Pan44_39090"/>
<evidence type="ECO:0008006" key="3">
    <source>
        <dbReference type="Google" id="ProtNLM"/>
    </source>
</evidence>
<gene>
    <name evidence="1" type="ORF">Pan44_39090</name>
</gene>
<dbReference type="InParanoid" id="A0A517SIA8"/>
<dbReference type="RefSeq" id="WP_145032293.1">
    <property type="nucleotide sequence ID" value="NZ_CP036271.1"/>
</dbReference>
<keyword evidence="2" id="KW-1185">Reference proteome</keyword>
<organism evidence="1 2">
    <name type="scientific">Caulifigura coniformis</name>
    <dbReference type="NCBI Taxonomy" id="2527983"/>
    <lineage>
        <taxon>Bacteria</taxon>
        <taxon>Pseudomonadati</taxon>
        <taxon>Planctomycetota</taxon>
        <taxon>Planctomycetia</taxon>
        <taxon>Planctomycetales</taxon>
        <taxon>Planctomycetaceae</taxon>
        <taxon>Caulifigura</taxon>
    </lineage>
</organism>
<dbReference type="OrthoDB" id="288194at2"/>